<dbReference type="GO" id="GO:0000027">
    <property type="term" value="P:ribosomal large subunit assembly"/>
    <property type="evidence" value="ECO:0007669"/>
    <property type="project" value="TreeGrafter"/>
</dbReference>
<dbReference type="InterPro" id="IPR015943">
    <property type="entry name" value="WD40/YVTN_repeat-like_dom_sf"/>
</dbReference>
<protein>
    <submittedName>
        <fullName evidence="6">Uncharacterized protein</fullName>
    </submittedName>
</protein>
<dbReference type="GO" id="GO:0005730">
    <property type="term" value="C:nucleolus"/>
    <property type="evidence" value="ECO:0007669"/>
    <property type="project" value="UniProtKB-SubCell"/>
</dbReference>
<evidence type="ECO:0000256" key="4">
    <source>
        <dbReference type="ARBA" id="ARBA00023242"/>
    </source>
</evidence>
<dbReference type="AlphaFoldDB" id="A0A9P6Q486"/>
<sequence length="170" mass="19354">MYKDEQEAQKRALERYEQVIAVNPERLCSGSDDFTMYLWPNKKEEVDGKKVAPKRMVGHQKTVNHVSFSPDGRYIASGSFDKSVKIWDSRDGKFIASLRGHVGEVYQVVWSSDSRMLLSCSKDSTIKLWDIKTKKMKMELPGHLDEVFTVDWSPSGDKAASGSKDKTLKM</sequence>
<keyword evidence="3" id="KW-0677">Repeat</keyword>
<evidence type="ECO:0000256" key="2">
    <source>
        <dbReference type="ARBA" id="ARBA00022574"/>
    </source>
</evidence>
<proteinExistence type="predicted"/>
<dbReference type="PANTHER" id="PTHR19848">
    <property type="entry name" value="WD40 REPEAT PROTEIN"/>
    <property type="match status" value="1"/>
</dbReference>
<name>A0A9P6Q486_9FUNG</name>
<evidence type="ECO:0000256" key="1">
    <source>
        <dbReference type="ARBA" id="ARBA00004604"/>
    </source>
</evidence>
<accession>A0A9P6Q486</accession>
<dbReference type="Proteomes" id="UP000726737">
    <property type="component" value="Unassembled WGS sequence"/>
</dbReference>
<dbReference type="SMART" id="SM00320">
    <property type="entry name" value="WD40"/>
    <property type="match status" value="4"/>
</dbReference>
<organism evidence="6 7">
    <name type="scientific">Mortierella polycephala</name>
    <dbReference type="NCBI Taxonomy" id="41804"/>
    <lineage>
        <taxon>Eukaryota</taxon>
        <taxon>Fungi</taxon>
        <taxon>Fungi incertae sedis</taxon>
        <taxon>Mucoromycota</taxon>
        <taxon>Mortierellomycotina</taxon>
        <taxon>Mortierellomycetes</taxon>
        <taxon>Mortierellales</taxon>
        <taxon>Mortierellaceae</taxon>
        <taxon>Mortierella</taxon>
    </lineage>
</organism>
<feature type="repeat" description="WD" evidence="5">
    <location>
        <begin position="56"/>
        <end position="97"/>
    </location>
</feature>
<evidence type="ECO:0000256" key="5">
    <source>
        <dbReference type="PROSITE-ProRule" id="PRU00221"/>
    </source>
</evidence>
<dbReference type="PROSITE" id="PS50294">
    <property type="entry name" value="WD_REPEATS_REGION"/>
    <property type="match status" value="3"/>
</dbReference>
<dbReference type="PRINTS" id="PR00319">
    <property type="entry name" value="GPROTEINB"/>
</dbReference>
<feature type="repeat" description="WD" evidence="5">
    <location>
        <begin position="140"/>
        <end position="170"/>
    </location>
</feature>
<dbReference type="EMBL" id="JAAAJA010000159">
    <property type="protein sequence ID" value="KAG0260294.1"/>
    <property type="molecule type" value="Genomic_DNA"/>
</dbReference>
<dbReference type="PROSITE" id="PS00678">
    <property type="entry name" value="WD_REPEATS_1"/>
    <property type="match status" value="2"/>
</dbReference>
<dbReference type="PANTHER" id="PTHR19848:SF0">
    <property type="entry name" value="NOTCHLESS PROTEIN HOMOLOG 1"/>
    <property type="match status" value="1"/>
</dbReference>
<evidence type="ECO:0000313" key="6">
    <source>
        <dbReference type="EMBL" id="KAG0260294.1"/>
    </source>
</evidence>
<comment type="subcellular location">
    <subcellularLocation>
        <location evidence="1">Nucleus</location>
        <location evidence="1">Nucleolus</location>
    </subcellularLocation>
</comment>
<gene>
    <name evidence="6" type="ORF">BG011_001995</name>
</gene>
<reference evidence="6" key="1">
    <citation type="journal article" date="2020" name="Fungal Divers.">
        <title>Resolving the Mortierellaceae phylogeny through synthesis of multi-gene phylogenetics and phylogenomics.</title>
        <authorList>
            <person name="Vandepol N."/>
            <person name="Liber J."/>
            <person name="Desiro A."/>
            <person name="Na H."/>
            <person name="Kennedy M."/>
            <person name="Barry K."/>
            <person name="Grigoriev I.V."/>
            <person name="Miller A.N."/>
            <person name="O'Donnell K."/>
            <person name="Stajich J.E."/>
            <person name="Bonito G."/>
        </authorList>
    </citation>
    <scope>NUCLEOTIDE SEQUENCE</scope>
    <source>
        <strain evidence="6">KOD948</strain>
    </source>
</reference>
<dbReference type="PRINTS" id="PR00320">
    <property type="entry name" value="GPROTEINBRPT"/>
</dbReference>
<dbReference type="SUPFAM" id="SSF50978">
    <property type="entry name" value="WD40 repeat-like"/>
    <property type="match status" value="1"/>
</dbReference>
<keyword evidence="2 5" id="KW-0853">WD repeat</keyword>
<dbReference type="OrthoDB" id="10267436at2759"/>
<dbReference type="InterPro" id="IPR001680">
    <property type="entry name" value="WD40_rpt"/>
</dbReference>
<dbReference type="CDD" id="cd00200">
    <property type="entry name" value="WD40"/>
    <property type="match status" value="1"/>
</dbReference>
<comment type="caution">
    <text evidence="6">The sequence shown here is derived from an EMBL/GenBank/DDBJ whole genome shotgun (WGS) entry which is preliminary data.</text>
</comment>
<evidence type="ECO:0000256" key="3">
    <source>
        <dbReference type="ARBA" id="ARBA00022737"/>
    </source>
</evidence>
<feature type="repeat" description="WD" evidence="5">
    <location>
        <begin position="98"/>
        <end position="139"/>
    </location>
</feature>
<keyword evidence="4" id="KW-0539">Nucleus</keyword>
<dbReference type="Gene3D" id="2.130.10.10">
    <property type="entry name" value="YVTN repeat-like/Quinoprotein amine dehydrogenase"/>
    <property type="match status" value="1"/>
</dbReference>
<dbReference type="InterPro" id="IPR020472">
    <property type="entry name" value="WD40_PAC1"/>
</dbReference>
<dbReference type="Pfam" id="PF00400">
    <property type="entry name" value="WD40"/>
    <property type="match status" value="3"/>
</dbReference>
<dbReference type="InterPro" id="IPR001632">
    <property type="entry name" value="WD40_G-protein_beta-like"/>
</dbReference>
<dbReference type="InterPro" id="IPR019775">
    <property type="entry name" value="WD40_repeat_CS"/>
</dbReference>
<evidence type="ECO:0000313" key="7">
    <source>
        <dbReference type="Proteomes" id="UP000726737"/>
    </source>
</evidence>
<keyword evidence="7" id="KW-1185">Reference proteome</keyword>
<dbReference type="PROSITE" id="PS50082">
    <property type="entry name" value="WD_REPEATS_2"/>
    <property type="match status" value="3"/>
</dbReference>
<dbReference type="InterPro" id="IPR036322">
    <property type="entry name" value="WD40_repeat_dom_sf"/>
</dbReference>